<dbReference type="SMART" id="SM00267">
    <property type="entry name" value="GGDEF"/>
    <property type="match status" value="1"/>
</dbReference>
<dbReference type="NCBIfam" id="TIGR00229">
    <property type="entry name" value="sensory_box"/>
    <property type="match status" value="1"/>
</dbReference>
<evidence type="ECO:0008006" key="7">
    <source>
        <dbReference type="Google" id="ProtNLM"/>
    </source>
</evidence>
<dbReference type="Gene3D" id="3.30.450.20">
    <property type="entry name" value="PAS domain"/>
    <property type="match status" value="1"/>
</dbReference>
<reference evidence="5 6" key="1">
    <citation type="submission" date="2017-06" db="EMBL/GenBank/DDBJ databases">
        <title>Genome sequencing of cyanobaciteial culture collection at National Institute for Environmental Studies (NIES).</title>
        <authorList>
            <person name="Hirose Y."/>
            <person name="Shimura Y."/>
            <person name="Fujisawa T."/>
            <person name="Nakamura Y."/>
            <person name="Kawachi M."/>
        </authorList>
    </citation>
    <scope>NUCLEOTIDE SEQUENCE [LARGE SCALE GENOMIC DNA]</scope>
    <source>
        <strain evidence="5 6">NIES-2135</strain>
    </source>
</reference>
<dbReference type="InterPro" id="IPR013656">
    <property type="entry name" value="PAS_4"/>
</dbReference>
<dbReference type="PROSITE" id="PS50887">
    <property type="entry name" value="GGDEF"/>
    <property type="match status" value="1"/>
</dbReference>
<evidence type="ECO:0000259" key="4">
    <source>
        <dbReference type="PROSITE" id="PS50887"/>
    </source>
</evidence>
<evidence type="ECO:0000259" key="3">
    <source>
        <dbReference type="PROSITE" id="PS50113"/>
    </source>
</evidence>
<dbReference type="EMBL" id="AP018203">
    <property type="protein sequence ID" value="BAY53542.1"/>
    <property type="molecule type" value="Genomic_DNA"/>
</dbReference>
<dbReference type="CDD" id="cd01949">
    <property type="entry name" value="GGDEF"/>
    <property type="match status" value="1"/>
</dbReference>
<dbReference type="InterPro" id="IPR035965">
    <property type="entry name" value="PAS-like_dom_sf"/>
</dbReference>
<feature type="transmembrane region" description="Helical" evidence="1">
    <location>
        <begin position="387"/>
        <end position="406"/>
    </location>
</feature>
<dbReference type="InterPro" id="IPR052163">
    <property type="entry name" value="DGC-Regulatory_Protein"/>
</dbReference>
<dbReference type="Gene3D" id="3.30.70.270">
    <property type="match status" value="1"/>
</dbReference>
<keyword evidence="1" id="KW-0472">Membrane</keyword>
<dbReference type="PANTHER" id="PTHR46663">
    <property type="entry name" value="DIGUANYLATE CYCLASE DGCT-RELATED"/>
    <property type="match status" value="1"/>
</dbReference>
<keyword evidence="1" id="KW-1133">Transmembrane helix</keyword>
<dbReference type="PROSITE" id="PS50112">
    <property type="entry name" value="PAS"/>
    <property type="match status" value="1"/>
</dbReference>
<gene>
    <name evidence="5" type="ORF">NIES2135_03480</name>
</gene>
<evidence type="ECO:0000313" key="5">
    <source>
        <dbReference type="EMBL" id="BAY53542.1"/>
    </source>
</evidence>
<dbReference type="SUPFAM" id="SSF55073">
    <property type="entry name" value="Nucleotide cyclase"/>
    <property type="match status" value="1"/>
</dbReference>
<dbReference type="InterPro" id="IPR007890">
    <property type="entry name" value="CHASE2"/>
</dbReference>
<feature type="domain" description="PAS" evidence="2">
    <location>
        <begin position="415"/>
        <end position="491"/>
    </location>
</feature>
<evidence type="ECO:0000259" key="2">
    <source>
        <dbReference type="PROSITE" id="PS50112"/>
    </source>
</evidence>
<feature type="transmembrane region" description="Helical" evidence="1">
    <location>
        <begin position="361"/>
        <end position="381"/>
    </location>
</feature>
<organism evidence="5 6">
    <name type="scientific">Leptolyngbya boryana NIES-2135</name>
    <dbReference type="NCBI Taxonomy" id="1973484"/>
    <lineage>
        <taxon>Bacteria</taxon>
        <taxon>Bacillati</taxon>
        <taxon>Cyanobacteriota</taxon>
        <taxon>Cyanophyceae</taxon>
        <taxon>Leptolyngbyales</taxon>
        <taxon>Leptolyngbyaceae</taxon>
        <taxon>Leptolyngbya group</taxon>
        <taxon>Leptolyngbya</taxon>
    </lineage>
</organism>
<dbReference type="InterPro" id="IPR000160">
    <property type="entry name" value="GGDEF_dom"/>
</dbReference>
<dbReference type="Pfam" id="PF00990">
    <property type="entry name" value="GGDEF"/>
    <property type="match status" value="1"/>
</dbReference>
<evidence type="ECO:0000256" key="1">
    <source>
        <dbReference type="SAM" id="Phobius"/>
    </source>
</evidence>
<dbReference type="Pfam" id="PF08448">
    <property type="entry name" value="PAS_4"/>
    <property type="match status" value="1"/>
</dbReference>
<dbReference type="InterPro" id="IPR029787">
    <property type="entry name" value="Nucleotide_cyclase"/>
</dbReference>
<dbReference type="InterPro" id="IPR000014">
    <property type="entry name" value="PAS"/>
</dbReference>
<dbReference type="AlphaFoldDB" id="A0A1Z4J9V7"/>
<feature type="domain" description="GGDEF" evidence="4">
    <location>
        <begin position="592"/>
        <end position="725"/>
    </location>
</feature>
<protein>
    <recommendedName>
        <fullName evidence="7">Diguanylate cyclase with PAS/PAC and Chase2 sensors</fullName>
    </recommendedName>
</protein>
<feature type="domain" description="PAC" evidence="3">
    <location>
        <begin position="488"/>
        <end position="539"/>
    </location>
</feature>
<dbReference type="PROSITE" id="PS50113">
    <property type="entry name" value="PAC"/>
    <property type="match status" value="1"/>
</dbReference>
<feature type="transmembrane region" description="Helical" evidence="1">
    <location>
        <begin position="337"/>
        <end position="354"/>
    </location>
</feature>
<dbReference type="SUPFAM" id="SSF55785">
    <property type="entry name" value="PYP-like sensor domain (PAS domain)"/>
    <property type="match status" value="1"/>
</dbReference>
<dbReference type="SMART" id="SM01080">
    <property type="entry name" value="CHASE2"/>
    <property type="match status" value="1"/>
</dbReference>
<dbReference type="Proteomes" id="UP000217895">
    <property type="component" value="Chromosome"/>
</dbReference>
<accession>A0A1Z4J9V7</accession>
<dbReference type="SMR" id="A0A1Z4J9V7"/>
<dbReference type="InterPro" id="IPR000700">
    <property type="entry name" value="PAS-assoc_C"/>
</dbReference>
<evidence type="ECO:0000313" key="6">
    <source>
        <dbReference type="Proteomes" id="UP000217895"/>
    </source>
</evidence>
<dbReference type="SMART" id="SM00091">
    <property type="entry name" value="PAS"/>
    <property type="match status" value="1"/>
</dbReference>
<sequence>MIKEFAPWQEIWNRVKTTLRQTARVWIPASAIAGSVIGLRTTGIIQPWELSYVDSFFQARPAEPVDDRIVIVGIREAELQQHGWPLSDRTLAGLLTKIESAKPRAIGLDIYRDHTVREGNAELERAFQTMPNLIGIQKMPDPESPGVAASPTLKKLGQVGFNNVIFDPDRKIRRAVLYWFENRQKFRSFSMMLALRYLENQGIREEGAPHDAKILKLGQAIFPRFQQNDGVYVNADDGGYQIIANFRGGAGHFRTVMMQDVLDGKVPAEQLRDRIVLIGSLAPSLKDFSATPFSGGFTRTPIEVAGVEIQANFISEILNVALGQRRLLKSWSEPVEYIWIWTWALIGTSVCWRLRSPQRSFLAVVLLGGGLTGICYGLFLAGWIVPFVPAAITLVTSATVVIAAIAHSQEELKRSKEFLSRVINSIPDPVFVKDAEHRWVVLNEAYSKLLGKPLEELIEKSDYEIFPEHEADVFHQQDELVFRYKNELEHEEEFTSTNGVTYHIATKRSLHKDAAGNLFLVGVIRDITQRKTIEEELRRTTEELYQSNVELRLSQDRLNYIANHDALTGLPNRILLYERIKQAIEMTKASNQITALLFLDLDGFKQINDTLGHAIGDLLLQAVARRLSGCLRTSDTVARLGGDEFVVLLPAIPDILTVTQIARKILSRLSQAFAISGQTLLVTTSIGIAIFPEHADDLELLIEKADEAMYHAKRSGKNQFSIADRIPVENHD</sequence>
<name>A0A1Z4J9V7_LEPBY</name>
<dbReference type="FunFam" id="3.30.70.270:FF:000001">
    <property type="entry name" value="Diguanylate cyclase domain protein"/>
    <property type="match status" value="1"/>
</dbReference>
<dbReference type="Pfam" id="PF05226">
    <property type="entry name" value="CHASE2"/>
    <property type="match status" value="1"/>
</dbReference>
<dbReference type="PANTHER" id="PTHR46663:SF3">
    <property type="entry name" value="SLL0267 PROTEIN"/>
    <property type="match status" value="1"/>
</dbReference>
<dbReference type="InterPro" id="IPR043128">
    <property type="entry name" value="Rev_trsase/Diguanyl_cyclase"/>
</dbReference>
<keyword evidence="1" id="KW-0812">Transmembrane</keyword>
<keyword evidence="6" id="KW-1185">Reference proteome</keyword>
<proteinExistence type="predicted"/>
<dbReference type="NCBIfam" id="TIGR00254">
    <property type="entry name" value="GGDEF"/>
    <property type="match status" value="1"/>
</dbReference>
<feature type="transmembrane region" description="Helical" evidence="1">
    <location>
        <begin position="672"/>
        <end position="691"/>
    </location>
</feature>
<dbReference type="CDD" id="cd00130">
    <property type="entry name" value="PAS"/>
    <property type="match status" value="1"/>
</dbReference>